<name>A0AAU7MDJ8_9ACTN</name>
<dbReference type="PANTHER" id="PTHR43252">
    <property type="entry name" value="TRANSCRIPTIONAL REGULATOR YQJI"/>
    <property type="match status" value="1"/>
</dbReference>
<evidence type="ECO:0000313" key="3">
    <source>
        <dbReference type="EMBL" id="XBP95411.1"/>
    </source>
</evidence>
<accession>A0AAU7MDJ8</accession>
<dbReference type="EMBL" id="CP157762">
    <property type="protein sequence ID" value="XBP95411.1"/>
    <property type="molecule type" value="Genomic_DNA"/>
</dbReference>
<feature type="region of interest" description="Disordered" evidence="1">
    <location>
        <begin position="183"/>
        <end position="202"/>
    </location>
</feature>
<dbReference type="PANTHER" id="PTHR43252:SF2">
    <property type="entry name" value="TRANSCRIPTION REGULATOR, PADR-LIKE FAMILY"/>
    <property type="match status" value="1"/>
</dbReference>
<reference evidence="3" key="1">
    <citation type="submission" date="2024-01" db="EMBL/GenBank/DDBJ databases">
        <title>The genome sequence of Micromonospora mangrovi CCTCC AA 2012012.</title>
        <authorList>
            <person name="Gao J."/>
        </authorList>
    </citation>
    <scope>NUCLEOTIDE SEQUENCE</scope>
    <source>
        <strain evidence="3">CCTCC AA 2012012</strain>
    </source>
</reference>
<gene>
    <name evidence="4" type="ORF">ABUL08_08520</name>
    <name evidence="3" type="ORF">VK199_08475</name>
</gene>
<dbReference type="SUPFAM" id="SSF46785">
    <property type="entry name" value="Winged helix' DNA-binding domain"/>
    <property type="match status" value="1"/>
</dbReference>
<sequence length="202" mass="22308">MASSERGIVGWLALGLLLDGPASGYDLWHRAERSVAHFWPVTRSALYAELPRLEQRGLASSAEVPQRNYPDKRIYAATEAGRAAFVDWITGVELAERPRHPQQLLLFFAAHAPAAHAHRLLTGWRRQAEQVRENCRQILRDKGGDPDGRQLPVPADPRLLTALFGLRRAEADLAFLDEIADTVGTPAGAGQPPSDIPERADR</sequence>
<dbReference type="RefSeq" id="WP_350936202.1">
    <property type="nucleotide sequence ID" value="NZ_CP157762.1"/>
</dbReference>
<evidence type="ECO:0000313" key="4">
    <source>
        <dbReference type="EMBL" id="XCH76114.1"/>
    </source>
</evidence>
<dbReference type="Pfam" id="PF03551">
    <property type="entry name" value="PadR"/>
    <property type="match status" value="1"/>
</dbReference>
<dbReference type="AlphaFoldDB" id="A0AAU7MDJ8"/>
<dbReference type="InterPro" id="IPR036388">
    <property type="entry name" value="WH-like_DNA-bd_sf"/>
</dbReference>
<reference evidence="4" key="2">
    <citation type="submission" date="2024-06" db="EMBL/GenBank/DDBJ databases">
        <title>Micromonospora mangrovi CCTCC AA 2012012 genome sequences.</title>
        <authorList>
            <person name="Gao J."/>
        </authorList>
    </citation>
    <scope>NUCLEOTIDE SEQUENCE</scope>
    <source>
        <strain evidence="4">CCTCC AA 2012012</strain>
    </source>
</reference>
<dbReference type="InterPro" id="IPR036390">
    <property type="entry name" value="WH_DNA-bd_sf"/>
</dbReference>
<dbReference type="InterPro" id="IPR005149">
    <property type="entry name" value="Tscrpt_reg_PadR_N"/>
</dbReference>
<feature type="domain" description="Transcription regulator PadR N-terminal" evidence="2">
    <location>
        <begin position="14"/>
        <end position="85"/>
    </location>
</feature>
<evidence type="ECO:0000259" key="2">
    <source>
        <dbReference type="Pfam" id="PF03551"/>
    </source>
</evidence>
<evidence type="ECO:0000256" key="1">
    <source>
        <dbReference type="SAM" id="MobiDB-lite"/>
    </source>
</evidence>
<organism evidence="3">
    <name type="scientific">Micromonospora sp. CCTCC AA 2012012</name>
    <dbReference type="NCBI Taxonomy" id="3111921"/>
    <lineage>
        <taxon>Bacteria</taxon>
        <taxon>Bacillati</taxon>
        <taxon>Actinomycetota</taxon>
        <taxon>Actinomycetes</taxon>
        <taxon>Micromonosporales</taxon>
        <taxon>Micromonosporaceae</taxon>
        <taxon>Micromonospora</taxon>
    </lineage>
</organism>
<dbReference type="EMBL" id="CP159342">
    <property type="protein sequence ID" value="XCH76114.1"/>
    <property type="molecule type" value="Genomic_DNA"/>
</dbReference>
<protein>
    <submittedName>
        <fullName evidence="3">PadR family transcriptional regulator</fullName>
    </submittedName>
</protein>
<proteinExistence type="predicted"/>
<dbReference type="Gene3D" id="1.10.10.10">
    <property type="entry name" value="Winged helix-like DNA-binding domain superfamily/Winged helix DNA-binding domain"/>
    <property type="match status" value="1"/>
</dbReference>